<dbReference type="InParanoid" id="F4PF49"/>
<protein>
    <submittedName>
        <fullName evidence="1">Uncharacterized protein</fullName>
    </submittedName>
</protein>
<organism evidence="1 2">
    <name type="scientific">Batrachochytrium dendrobatidis (strain JAM81 / FGSC 10211)</name>
    <name type="common">Frog chytrid fungus</name>
    <dbReference type="NCBI Taxonomy" id="684364"/>
    <lineage>
        <taxon>Eukaryota</taxon>
        <taxon>Fungi</taxon>
        <taxon>Fungi incertae sedis</taxon>
        <taxon>Chytridiomycota</taxon>
        <taxon>Chytridiomycota incertae sedis</taxon>
        <taxon>Chytridiomycetes</taxon>
        <taxon>Rhizophydiales</taxon>
        <taxon>Rhizophydiales incertae sedis</taxon>
        <taxon>Batrachochytrium</taxon>
    </lineage>
</organism>
<dbReference type="EMBL" id="GL882908">
    <property type="protein sequence ID" value="EGF76149.1"/>
    <property type="molecule type" value="Genomic_DNA"/>
</dbReference>
<evidence type="ECO:0000313" key="1">
    <source>
        <dbReference type="EMBL" id="EGF76149.1"/>
    </source>
</evidence>
<gene>
    <name evidence="1" type="ORF">BATDEDRAFT_92995</name>
</gene>
<keyword evidence="2" id="KW-1185">Reference proteome</keyword>
<dbReference type="GeneID" id="18244844"/>
<dbReference type="Proteomes" id="UP000007241">
    <property type="component" value="Unassembled WGS sequence"/>
</dbReference>
<proteinExistence type="predicted"/>
<dbReference type="RefSeq" id="XP_006683232.1">
    <property type="nucleotide sequence ID" value="XM_006683169.1"/>
</dbReference>
<sequence>MTSVDPFTEPSVTFASQTALDIIVQIKGTEAKRKMAELLASCEGSPLTAALCGYIFEPTEMFDSHKLVHGNEKSKPEETTLTIPSSVKLVVDRVLLGQTQDQLYVPKTKNYAAIDAWIPGIGAFQMTVGKKHDIKGGAEEDLEMLGDGAEKLYWLLPPLYYHSFTKKTPQDIDQYAVKILYPTVEN</sequence>
<dbReference type="OrthoDB" id="2423992at2759"/>
<dbReference type="AlphaFoldDB" id="F4PF49"/>
<accession>F4PF49</accession>
<evidence type="ECO:0000313" key="2">
    <source>
        <dbReference type="Proteomes" id="UP000007241"/>
    </source>
</evidence>
<name>F4PF49_BATDJ</name>
<reference evidence="1 2" key="1">
    <citation type="submission" date="2009-12" db="EMBL/GenBank/DDBJ databases">
        <title>The draft genome of Batrachochytrium dendrobatidis.</title>
        <authorList>
            <consortium name="US DOE Joint Genome Institute (JGI-PGF)"/>
            <person name="Kuo A."/>
            <person name="Salamov A."/>
            <person name="Schmutz J."/>
            <person name="Lucas S."/>
            <person name="Pitluck S."/>
            <person name="Rosenblum E."/>
            <person name="Stajich J."/>
            <person name="Eisen M."/>
            <person name="Grigoriev I.V."/>
        </authorList>
    </citation>
    <scope>NUCLEOTIDE SEQUENCE [LARGE SCALE GENOMIC DNA]</scope>
    <source>
        <strain evidence="2">JAM81 / FGSC 10211</strain>
    </source>
</reference>
<dbReference type="HOGENOM" id="CLU_1454128_0_0_1"/>